<dbReference type="GO" id="GO:0043565">
    <property type="term" value="F:sequence-specific DNA binding"/>
    <property type="evidence" value="ECO:0007669"/>
    <property type="project" value="InterPro"/>
</dbReference>
<dbReference type="OrthoDB" id="2559672at2"/>
<evidence type="ECO:0000259" key="4">
    <source>
        <dbReference type="PROSITE" id="PS01124"/>
    </source>
</evidence>
<dbReference type="SUPFAM" id="SSF46689">
    <property type="entry name" value="Homeodomain-like"/>
    <property type="match status" value="1"/>
</dbReference>
<evidence type="ECO:0000256" key="1">
    <source>
        <dbReference type="ARBA" id="ARBA00023015"/>
    </source>
</evidence>
<proteinExistence type="predicted"/>
<evidence type="ECO:0000256" key="3">
    <source>
        <dbReference type="ARBA" id="ARBA00023163"/>
    </source>
</evidence>
<dbReference type="EMBL" id="POTY01000065">
    <property type="protein sequence ID" value="PZG18850.1"/>
    <property type="molecule type" value="Genomic_DNA"/>
</dbReference>
<dbReference type="InterPro" id="IPR050204">
    <property type="entry name" value="AraC_XylS_family_regulators"/>
</dbReference>
<name>A0A2W2EZ61_9ACTN</name>
<protein>
    <submittedName>
        <fullName evidence="5">AraC family transcriptional regulator</fullName>
    </submittedName>
</protein>
<dbReference type="PROSITE" id="PS01124">
    <property type="entry name" value="HTH_ARAC_FAMILY_2"/>
    <property type="match status" value="1"/>
</dbReference>
<keyword evidence="6" id="KW-1185">Reference proteome</keyword>
<organism evidence="5 6">
    <name type="scientific">Micromonospora craterilacus</name>
    <dbReference type="NCBI Taxonomy" id="1655439"/>
    <lineage>
        <taxon>Bacteria</taxon>
        <taxon>Bacillati</taxon>
        <taxon>Actinomycetota</taxon>
        <taxon>Actinomycetes</taxon>
        <taxon>Micromonosporales</taxon>
        <taxon>Micromonosporaceae</taxon>
        <taxon>Micromonospora</taxon>
    </lineage>
</organism>
<accession>A0A2W2EZ61</accession>
<comment type="caution">
    <text evidence="5">The sequence shown here is derived from an EMBL/GenBank/DDBJ whole genome shotgun (WGS) entry which is preliminary data.</text>
</comment>
<dbReference type="SMART" id="SM00342">
    <property type="entry name" value="HTH_ARAC"/>
    <property type="match status" value="1"/>
</dbReference>
<dbReference type="Proteomes" id="UP000248924">
    <property type="component" value="Unassembled WGS sequence"/>
</dbReference>
<dbReference type="Pfam" id="PF12833">
    <property type="entry name" value="HTH_18"/>
    <property type="match status" value="1"/>
</dbReference>
<sequence>MGPRTRARYYVERPDRNCLQLRFRPGRAADLFGLPLRALADRAVAAAEIDSESLRAFVGLIADGDSPPAPESPPARLRSLARALPVVLATPPDRDGLRRRIVTDATAMLSAGDGLPHTPVSLVARHLNVSERHLRTVFIDGMGLTPRQFVRIDRVRLVLARISQKLPELATDAGYYDQSHMGADFRRIMGATPYAFAMRRWPAIEACKADAN</sequence>
<gene>
    <name evidence="5" type="ORF">C1I95_12805</name>
</gene>
<evidence type="ECO:0000313" key="5">
    <source>
        <dbReference type="EMBL" id="PZG18850.1"/>
    </source>
</evidence>
<evidence type="ECO:0000313" key="6">
    <source>
        <dbReference type="Proteomes" id="UP000248924"/>
    </source>
</evidence>
<evidence type="ECO:0000256" key="2">
    <source>
        <dbReference type="ARBA" id="ARBA00023125"/>
    </source>
</evidence>
<dbReference type="InterPro" id="IPR009057">
    <property type="entry name" value="Homeodomain-like_sf"/>
</dbReference>
<keyword evidence="1" id="KW-0805">Transcription regulation</keyword>
<dbReference type="AlphaFoldDB" id="A0A2W2EZ61"/>
<reference evidence="5 6" key="1">
    <citation type="submission" date="2018-01" db="EMBL/GenBank/DDBJ databases">
        <title>Draft genome sequence of Jishengella sp. NA12.</title>
        <authorList>
            <person name="Sahin N."/>
            <person name="Ay H."/>
            <person name="Saygin H."/>
        </authorList>
    </citation>
    <scope>NUCLEOTIDE SEQUENCE [LARGE SCALE GENOMIC DNA]</scope>
    <source>
        <strain evidence="5 6">NA12</strain>
    </source>
</reference>
<feature type="domain" description="HTH araC/xylS-type" evidence="4">
    <location>
        <begin position="99"/>
        <end position="199"/>
    </location>
</feature>
<dbReference type="InterPro" id="IPR018060">
    <property type="entry name" value="HTH_AraC"/>
</dbReference>
<dbReference type="GO" id="GO:0003700">
    <property type="term" value="F:DNA-binding transcription factor activity"/>
    <property type="evidence" value="ECO:0007669"/>
    <property type="project" value="InterPro"/>
</dbReference>
<keyword evidence="3" id="KW-0804">Transcription</keyword>
<dbReference type="Gene3D" id="1.10.10.60">
    <property type="entry name" value="Homeodomain-like"/>
    <property type="match status" value="1"/>
</dbReference>
<keyword evidence="2" id="KW-0238">DNA-binding</keyword>
<dbReference type="PANTHER" id="PTHR46796">
    <property type="entry name" value="HTH-TYPE TRANSCRIPTIONAL ACTIVATOR RHAS-RELATED"/>
    <property type="match status" value="1"/>
</dbReference>